<evidence type="ECO:0000313" key="2">
    <source>
        <dbReference type="Proteomes" id="UP000478183"/>
    </source>
</evidence>
<dbReference type="EMBL" id="WMIE01000012">
    <property type="protein sequence ID" value="MTH79243.1"/>
    <property type="molecule type" value="Genomic_DNA"/>
</dbReference>
<gene>
    <name evidence="1" type="ORF">GL286_16080</name>
</gene>
<dbReference type="InterPro" id="IPR025148">
    <property type="entry name" value="AtzG-like"/>
</dbReference>
<sequence length="60" mass="6237">MDAASAMVGLTIAGEYRPGVARFLAVAAEMAAILEAVPLDDAELALAPVYRPPFPKAEHA</sequence>
<organism evidence="1 2">
    <name type="scientific">Paracoccus aestuariivivens</name>
    <dbReference type="NCBI Taxonomy" id="1820333"/>
    <lineage>
        <taxon>Bacteria</taxon>
        <taxon>Pseudomonadati</taxon>
        <taxon>Pseudomonadota</taxon>
        <taxon>Alphaproteobacteria</taxon>
        <taxon>Rhodobacterales</taxon>
        <taxon>Paracoccaceae</taxon>
        <taxon>Paracoccus</taxon>
    </lineage>
</organism>
<protein>
    <submittedName>
        <fullName evidence="1">DUF4089 domain-containing protein</fullName>
    </submittedName>
</protein>
<reference evidence="1 2" key="1">
    <citation type="submission" date="2019-11" db="EMBL/GenBank/DDBJ databases">
        <authorList>
            <person name="Dong K."/>
        </authorList>
    </citation>
    <scope>NUCLEOTIDE SEQUENCE [LARGE SCALE GENOMIC DNA]</scope>
    <source>
        <strain evidence="1 2">NBRC 111993</strain>
    </source>
</reference>
<keyword evidence="2" id="KW-1185">Reference proteome</keyword>
<proteinExistence type="predicted"/>
<dbReference type="AlphaFoldDB" id="A0A6L6JAN6"/>
<accession>A0A6L6JAN6</accession>
<dbReference type="Pfam" id="PF13318">
    <property type="entry name" value="AtzG-like"/>
    <property type="match status" value="1"/>
</dbReference>
<name>A0A6L6JAN6_9RHOB</name>
<comment type="caution">
    <text evidence="1">The sequence shown here is derived from an EMBL/GenBank/DDBJ whole genome shotgun (WGS) entry which is preliminary data.</text>
</comment>
<dbReference type="Proteomes" id="UP000478183">
    <property type="component" value="Unassembled WGS sequence"/>
</dbReference>
<evidence type="ECO:0000313" key="1">
    <source>
        <dbReference type="EMBL" id="MTH79243.1"/>
    </source>
</evidence>